<sequence>QGTGVGSTVRSLAVYNGNLYVGGDLTTAGGVSVNYIAKYGTSNLKTVASATSSWTSNTWYHLAGTFDGTNLKIYVNGVLENTTTNGSAYALNSAAASLLIGKTYGSQWAEGSGEILKGRIDDLKIYSYPAEAKQVSKDLAADYPAPDPTLGAPIGYWRFDEGGGTTIYDRTGNSKNLTTVASPPTALTYTVTGKYNKAFYPNAVNYAYRDDNAFVFNSDSFALSLWFRSTSSSNPGANEYVLGRGGNTTAGYALYFNTTGNLLFGVDDDTTWGPDTSASSPTDLYDGLWHNAVAVKKDNTQIDLYVDGLLVDSKTTIAASGTVNGDNTLVVGGRGEDYSAKFNGSIDEVSIYNYDFGSDQPKLLLNQGKTSQWGSVGTDSSGNPSNSYDRELCVPGDTATCNAPKGHWRFDEGAWINDDSTLSVKDSSGNEYHLRSGPAGSGPTGAEIGKFGYAGYFDGVNDYLQEPTNADLSINTEDFTLSGWLYKATPASTDVIVAKKATTTATDPGYYLYVSSTGFLRFYISDGTDQLLLSDPTAMPLNQWAHVGVVVDRDSSANTDIYVNGIKRGSSLTCSPCSPTGTIADIGNINPVTATDFTVGAQPAGNTNYEGRIDNLILYTYARTPQQINWEYNRGEAIYNYKFNECSGNTANNSGLNSNGTAVGVNLTIYPQASGNTTVGTCAGSANEMWYGGTDGKFNGSLDFDGTDDYLASANTVLFTSATSQPYNNFSFGAWVNPATNPTSDTIIHKNNEFRLTTNSSNIPQCEIYYGSWQTAAVATTALSTSTWSHVFCTYDGSNIKIYVNGELKGTQAETDSVYSTSATALNIGRDSAGSGYFDGKIDEVTIHSTALNATLVKLLYNENAALRFGQ</sequence>
<protein>
    <recommendedName>
        <fullName evidence="3">Laminin G domain-containing protein</fullName>
    </recommendedName>
</protein>
<dbReference type="Proteomes" id="UP000263336">
    <property type="component" value="Unassembled WGS sequence"/>
</dbReference>
<dbReference type="PANTHER" id="PTHR42535">
    <property type="entry name" value="OOKINETE PROTEIN, PUTATIVE-RELATED"/>
    <property type="match status" value="1"/>
</dbReference>
<evidence type="ECO:0000256" key="1">
    <source>
        <dbReference type="ARBA" id="ARBA00022729"/>
    </source>
</evidence>
<dbReference type="CDD" id="cd00110">
    <property type="entry name" value="LamG"/>
    <property type="match status" value="1"/>
</dbReference>
<comment type="caution">
    <text evidence="4">The sequence shown here is derived from an EMBL/GenBank/DDBJ whole genome shotgun (WGS) entry which is preliminary data.</text>
</comment>
<proteinExistence type="predicted"/>
<feature type="non-terminal residue" evidence="4">
    <location>
        <position position="1"/>
    </location>
</feature>
<feature type="domain" description="Laminin G" evidence="3">
    <location>
        <begin position="196"/>
        <end position="393"/>
    </location>
</feature>
<dbReference type="InterPro" id="IPR001791">
    <property type="entry name" value="Laminin_G"/>
</dbReference>
<evidence type="ECO:0000256" key="2">
    <source>
        <dbReference type="ARBA" id="ARBA00023157"/>
    </source>
</evidence>
<evidence type="ECO:0000259" key="3">
    <source>
        <dbReference type="PROSITE" id="PS50025"/>
    </source>
</evidence>
<dbReference type="SUPFAM" id="SSF49899">
    <property type="entry name" value="Concanavalin A-like lectins/glucanases"/>
    <property type="match status" value="4"/>
</dbReference>
<dbReference type="Pfam" id="PF13385">
    <property type="entry name" value="Laminin_G_3"/>
    <property type="match status" value="4"/>
</dbReference>
<gene>
    <name evidence="4" type="ORF">DEP93_00160</name>
</gene>
<dbReference type="EMBL" id="DOZN01000002">
    <property type="protein sequence ID" value="HCC41872.1"/>
    <property type="molecule type" value="Genomic_DNA"/>
</dbReference>
<name>A0A3D0ZPA2_UNCKA</name>
<reference evidence="4 5" key="1">
    <citation type="journal article" date="2018" name="Nat. Biotechnol.">
        <title>A standardized bacterial taxonomy based on genome phylogeny substantially revises the tree of life.</title>
        <authorList>
            <person name="Parks D.H."/>
            <person name="Chuvochina M."/>
            <person name="Waite D.W."/>
            <person name="Rinke C."/>
            <person name="Skarshewski A."/>
            <person name="Chaumeil P.A."/>
            <person name="Hugenholtz P."/>
        </authorList>
    </citation>
    <scope>NUCLEOTIDE SEQUENCE [LARGE SCALE GENOMIC DNA]</scope>
    <source>
        <strain evidence="4">UBA11701</strain>
    </source>
</reference>
<dbReference type="PROSITE" id="PS50025">
    <property type="entry name" value="LAM_G_DOMAIN"/>
    <property type="match status" value="1"/>
</dbReference>
<accession>A0A3D0ZPA2</accession>
<dbReference type="InterPro" id="IPR006558">
    <property type="entry name" value="LamG-like"/>
</dbReference>
<keyword evidence="2" id="KW-1015">Disulfide bond</keyword>
<organism evidence="4 5">
    <name type="scientific">candidate division WWE3 bacterium</name>
    <dbReference type="NCBI Taxonomy" id="2053526"/>
    <lineage>
        <taxon>Bacteria</taxon>
        <taxon>Katanobacteria</taxon>
    </lineage>
</organism>
<dbReference type="AlphaFoldDB" id="A0A3D0ZPA2"/>
<dbReference type="InterPro" id="IPR013320">
    <property type="entry name" value="ConA-like_dom_sf"/>
</dbReference>
<dbReference type="PANTHER" id="PTHR42535:SF2">
    <property type="entry name" value="CHROMOSOME UNDETERMINED SCAFFOLD_146, WHOLE GENOME SHOTGUN SEQUENCE"/>
    <property type="match status" value="1"/>
</dbReference>
<evidence type="ECO:0000313" key="5">
    <source>
        <dbReference type="Proteomes" id="UP000263336"/>
    </source>
</evidence>
<dbReference type="Gene3D" id="2.60.120.200">
    <property type="match status" value="4"/>
</dbReference>
<keyword evidence="1" id="KW-0732">Signal</keyword>
<evidence type="ECO:0000313" key="4">
    <source>
        <dbReference type="EMBL" id="HCC41872.1"/>
    </source>
</evidence>
<dbReference type="SMART" id="SM00560">
    <property type="entry name" value="LamGL"/>
    <property type="match status" value="4"/>
</dbReference>